<keyword evidence="4" id="KW-0503">Monooxygenase</keyword>
<evidence type="ECO:0000256" key="2">
    <source>
        <dbReference type="ARBA" id="ARBA00022827"/>
    </source>
</evidence>
<dbReference type="Proteomes" id="UP001310890">
    <property type="component" value="Unassembled WGS sequence"/>
</dbReference>
<sequence length="436" mass="47112">MAFLQRLLTPFRGSSTTANPRSPRNEDPLIGHPLAGQHIIVAGAGIAGLACVRGILQNWPQNEARPTITVYDRDPRRLPADRGNYSLGLRSDSKSGGLQALQKLGLLDQVMDARVAGSTSGAMVCDAHWRPFMAKKKPSAPPPFLPTSEMRITRNNLRECLIQGVHEEVEMKWQRICRSAAVLKDGKMEVGLDDGTTEECDLLIVADGASSKIRKCLRPDDGLNYAGVVTIGGNADFSDGNVPPRLREGFGINLGGDGHGLVCFPIEGNKFVWFLTRRSAEPRTPMKGEEAVRMKDELIAEVLREGAVFQEPFPSLVAATDPATLKVFNTQDKPPVKHSEVPGSCIFIGDANHAMSPFAGNGANMAIVDGAVLGEALCTASTVASAVDTFDKDSIPRSSKAISMSHMVISLVHATGWKFWLASLFLRLLGFLMSLR</sequence>
<dbReference type="GO" id="GO:0004497">
    <property type="term" value="F:monooxygenase activity"/>
    <property type="evidence" value="ECO:0007669"/>
    <property type="project" value="UniProtKB-KW"/>
</dbReference>
<dbReference type="AlphaFoldDB" id="A0AAN7TKU4"/>
<dbReference type="PANTHER" id="PTHR46972:SF1">
    <property type="entry name" value="FAD DEPENDENT OXIDOREDUCTASE DOMAIN-CONTAINING PROTEIN"/>
    <property type="match status" value="1"/>
</dbReference>
<name>A0AAN7TKU4_9PEZI</name>
<feature type="domain" description="FAD-binding" evidence="6">
    <location>
        <begin position="196"/>
        <end position="401"/>
    </location>
</feature>
<evidence type="ECO:0000256" key="5">
    <source>
        <dbReference type="SAM" id="MobiDB-lite"/>
    </source>
</evidence>
<evidence type="ECO:0000313" key="7">
    <source>
        <dbReference type="EMBL" id="KAK5113531.1"/>
    </source>
</evidence>
<feature type="compositionally biased region" description="Polar residues" evidence="5">
    <location>
        <begin position="12"/>
        <end position="22"/>
    </location>
</feature>
<accession>A0AAN7TKU4</accession>
<gene>
    <name evidence="7" type="ORF">LTR62_003400</name>
</gene>
<evidence type="ECO:0000259" key="6">
    <source>
        <dbReference type="Pfam" id="PF01494"/>
    </source>
</evidence>
<evidence type="ECO:0000256" key="4">
    <source>
        <dbReference type="ARBA" id="ARBA00023033"/>
    </source>
</evidence>
<proteinExistence type="predicted"/>
<reference evidence="7" key="1">
    <citation type="submission" date="2023-08" db="EMBL/GenBank/DDBJ databases">
        <title>Black Yeasts Isolated from many extreme environments.</title>
        <authorList>
            <person name="Coleine C."/>
            <person name="Stajich J.E."/>
            <person name="Selbmann L."/>
        </authorList>
    </citation>
    <scope>NUCLEOTIDE SEQUENCE</scope>
    <source>
        <strain evidence="7">CCFEE 5401</strain>
    </source>
</reference>
<keyword evidence="2" id="KW-0274">FAD</keyword>
<feature type="region of interest" description="Disordered" evidence="5">
    <location>
        <begin position="8"/>
        <end position="30"/>
    </location>
</feature>
<evidence type="ECO:0000256" key="1">
    <source>
        <dbReference type="ARBA" id="ARBA00022630"/>
    </source>
</evidence>
<dbReference type="InterPro" id="IPR036188">
    <property type="entry name" value="FAD/NAD-bd_sf"/>
</dbReference>
<evidence type="ECO:0000256" key="3">
    <source>
        <dbReference type="ARBA" id="ARBA00023002"/>
    </source>
</evidence>
<dbReference type="Gene3D" id="3.50.50.60">
    <property type="entry name" value="FAD/NAD(P)-binding domain"/>
    <property type="match status" value="1"/>
</dbReference>
<dbReference type="SUPFAM" id="SSF51905">
    <property type="entry name" value="FAD/NAD(P)-binding domain"/>
    <property type="match status" value="1"/>
</dbReference>
<dbReference type="EMBL" id="JAVRRL010000023">
    <property type="protein sequence ID" value="KAK5113531.1"/>
    <property type="molecule type" value="Genomic_DNA"/>
</dbReference>
<organism evidence="7 8">
    <name type="scientific">Meristemomyces frigidus</name>
    <dbReference type="NCBI Taxonomy" id="1508187"/>
    <lineage>
        <taxon>Eukaryota</taxon>
        <taxon>Fungi</taxon>
        <taxon>Dikarya</taxon>
        <taxon>Ascomycota</taxon>
        <taxon>Pezizomycotina</taxon>
        <taxon>Dothideomycetes</taxon>
        <taxon>Dothideomycetidae</taxon>
        <taxon>Mycosphaerellales</taxon>
        <taxon>Teratosphaeriaceae</taxon>
        <taxon>Meristemomyces</taxon>
    </lineage>
</organism>
<keyword evidence="1" id="KW-0285">Flavoprotein</keyword>
<protein>
    <recommendedName>
        <fullName evidence="6">FAD-binding domain-containing protein</fullName>
    </recommendedName>
</protein>
<dbReference type="Pfam" id="PF01494">
    <property type="entry name" value="FAD_binding_3"/>
    <property type="match status" value="1"/>
</dbReference>
<dbReference type="GO" id="GO:0071949">
    <property type="term" value="F:FAD binding"/>
    <property type="evidence" value="ECO:0007669"/>
    <property type="project" value="InterPro"/>
</dbReference>
<comment type="caution">
    <text evidence="7">The sequence shown here is derived from an EMBL/GenBank/DDBJ whole genome shotgun (WGS) entry which is preliminary data.</text>
</comment>
<keyword evidence="3" id="KW-0560">Oxidoreductase</keyword>
<dbReference type="PRINTS" id="PR00420">
    <property type="entry name" value="RNGMNOXGNASE"/>
</dbReference>
<dbReference type="PANTHER" id="PTHR46972">
    <property type="entry name" value="MONOOXYGENASE ASQM-RELATED"/>
    <property type="match status" value="1"/>
</dbReference>
<dbReference type="InterPro" id="IPR002938">
    <property type="entry name" value="FAD-bd"/>
</dbReference>
<evidence type="ECO:0000313" key="8">
    <source>
        <dbReference type="Proteomes" id="UP001310890"/>
    </source>
</evidence>